<dbReference type="CDD" id="cd07062">
    <property type="entry name" value="Peptidase_S66_mccF_like"/>
    <property type="match status" value="1"/>
</dbReference>
<accession>A0A9D1EBL3</accession>
<feature type="active site" description="Nucleophile" evidence="6">
    <location>
        <position position="106"/>
    </location>
</feature>
<sequence length="283" mass="32287">MLNNGDRIGIVGCSNGIRSEARWQLEQLQGILMQMGLVPVLSPYLFREGYETSTERQRAEALMDCYRDERVTAIFDISGGDLANGVLDYLDYERIQNNPKPMFGYSDLTTVLNAIYQKTGQKGYLYQLRNLVSDNGIMQHMRFSNSLFQGKSDLYQIHWHWIQNISMEGIVVGGNLRCLLKLAGTEYFPNMKDKLLFLESRSGNIEFIASCFTQLKQMGVFKQIKGLLLGTFSQLDEQWGSFMAEKIALQVLNDRLLPVARTMEVGHGTDSKCLIIGEYYKIR</sequence>
<feature type="domain" description="LD-carboxypeptidase N-terminal" evidence="7">
    <location>
        <begin position="8"/>
        <end position="122"/>
    </location>
</feature>
<dbReference type="Gene3D" id="3.50.30.60">
    <property type="entry name" value="LD-carboxypeptidase A C-terminal domain-like"/>
    <property type="match status" value="1"/>
</dbReference>
<keyword evidence="3" id="KW-0645">Protease</keyword>
<evidence type="ECO:0000256" key="3">
    <source>
        <dbReference type="ARBA" id="ARBA00022670"/>
    </source>
</evidence>
<evidence type="ECO:0000259" key="7">
    <source>
        <dbReference type="Pfam" id="PF02016"/>
    </source>
</evidence>
<evidence type="ECO:0000256" key="1">
    <source>
        <dbReference type="ARBA" id="ARBA00010233"/>
    </source>
</evidence>
<evidence type="ECO:0000256" key="2">
    <source>
        <dbReference type="ARBA" id="ARBA00022645"/>
    </source>
</evidence>
<dbReference type="InterPro" id="IPR003507">
    <property type="entry name" value="S66_fam"/>
</dbReference>
<dbReference type="PIRSF" id="PIRSF028757">
    <property type="entry name" value="LD-carboxypeptidase"/>
    <property type="match status" value="1"/>
</dbReference>
<dbReference type="SUPFAM" id="SSF141986">
    <property type="entry name" value="LD-carboxypeptidase A C-terminal domain-like"/>
    <property type="match status" value="1"/>
</dbReference>
<dbReference type="PANTHER" id="PTHR30237">
    <property type="entry name" value="MURAMOYLTETRAPEPTIDE CARBOXYPEPTIDASE"/>
    <property type="match status" value="1"/>
</dbReference>
<dbReference type="InterPro" id="IPR027461">
    <property type="entry name" value="Carboxypeptidase_A_C_sf"/>
</dbReference>
<evidence type="ECO:0000313" key="10">
    <source>
        <dbReference type="Proteomes" id="UP000824201"/>
    </source>
</evidence>
<dbReference type="InterPro" id="IPR040449">
    <property type="entry name" value="Peptidase_S66_N"/>
</dbReference>
<dbReference type="Gene3D" id="3.40.50.10740">
    <property type="entry name" value="Class I glutamine amidotransferase-like"/>
    <property type="match status" value="1"/>
</dbReference>
<keyword evidence="5" id="KW-0720">Serine protease</keyword>
<name>A0A9D1EBL3_9FIRM</name>
<feature type="domain" description="LD-carboxypeptidase C-terminal" evidence="8">
    <location>
        <begin position="168"/>
        <end position="280"/>
    </location>
</feature>
<evidence type="ECO:0000256" key="5">
    <source>
        <dbReference type="ARBA" id="ARBA00022825"/>
    </source>
</evidence>
<evidence type="ECO:0000256" key="4">
    <source>
        <dbReference type="ARBA" id="ARBA00022801"/>
    </source>
</evidence>
<dbReference type="Pfam" id="PF17676">
    <property type="entry name" value="Peptidase_S66C"/>
    <property type="match status" value="1"/>
</dbReference>
<dbReference type="Pfam" id="PF02016">
    <property type="entry name" value="Peptidase_S66"/>
    <property type="match status" value="1"/>
</dbReference>
<dbReference type="GO" id="GO:0006508">
    <property type="term" value="P:proteolysis"/>
    <property type="evidence" value="ECO:0007669"/>
    <property type="project" value="UniProtKB-KW"/>
</dbReference>
<proteinExistence type="inferred from homology"/>
<dbReference type="PANTHER" id="PTHR30237:SF2">
    <property type="entry name" value="MUREIN TETRAPEPTIDE CARBOXYPEPTIDASE"/>
    <property type="match status" value="1"/>
</dbReference>
<dbReference type="InterPro" id="IPR029062">
    <property type="entry name" value="Class_I_gatase-like"/>
</dbReference>
<protein>
    <submittedName>
        <fullName evidence="9">LD-carboxypeptidase</fullName>
    </submittedName>
</protein>
<evidence type="ECO:0000313" key="9">
    <source>
        <dbReference type="EMBL" id="HIR87342.1"/>
    </source>
</evidence>
<evidence type="ECO:0000256" key="6">
    <source>
        <dbReference type="PIRSR" id="PIRSR028757-1"/>
    </source>
</evidence>
<dbReference type="InterPro" id="IPR027478">
    <property type="entry name" value="LdcA_N"/>
</dbReference>
<dbReference type="AlphaFoldDB" id="A0A9D1EBL3"/>
<evidence type="ECO:0000259" key="8">
    <source>
        <dbReference type="Pfam" id="PF17676"/>
    </source>
</evidence>
<gene>
    <name evidence="9" type="ORF">IAC96_00180</name>
</gene>
<dbReference type="SUPFAM" id="SSF52317">
    <property type="entry name" value="Class I glutamine amidotransferase-like"/>
    <property type="match status" value="1"/>
</dbReference>
<dbReference type="EMBL" id="DVHN01000001">
    <property type="protein sequence ID" value="HIR87342.1"/>
    <property type="molecule type" value="Genomic_DNA"/>
</dbReference>
<dbReference type="InterPro" id="IPR040921">
    <property type="entry name" value="Peptidase_S66C"/>
</dbReference>
<comment type="caution">
    <text evidence="9">The sequence shown here is derived from an EMBL/GenBank/DDBJ whole genome shotgun (WGS) entry which is preliminary data.</text>
</comment>
<keyword evidence="4" id="KW-0378">Hydrolase</keyword>
<dbReference type="GO" id="GO:0008236">
    <property type="term" value="F:serine-type peptidase activity"/>
    <property type="evidence" value="ECO:0007669"/>
    <property type="project" value="UniProtKB-KW"/>
</dbReference>
<dbReference type="Proteomes" id="UP000824201">
    <property type="component" value="Unassembled WGS sequence"/>
</dbReference>
<feature type="active site" description="Charge relay system" evidence="6">
    <location>
        <position position="199"/>
    </location>
</feature>
<dbReference type="GO" id="GO:0004180">
    <property type="term" value="F:carboxypeptidase activity"/>
    <property type="evidence" value="ECO:0007669"/>
    <property type="project" value="UniProtKB-KW"/>
</dbReference>
<keyword evidence="2" id="KW-0121">Carboxypeptidase</keyword>
<feature type="active site" description="Charge relay system" evidence="6">
    <location>
        <position position="267"/>
    </location>
</feature>
<organism evidence="9 10">
    <name type="scientific">Candidatus Fimimorpha faecalis</name>
    <dbReference type="NCBI Taxonomy" id="2840824"/>
    <lineage>
        <taxon>Bacteria</taxon>
        <taxon>Bacillati</taxon>
        <taxon>Bacillota</taxon>
        <taxon>Clostridia</taxon>
        <taxon>Eubacteriales</taxon>
        <taxon>Candidatus Fimimorpha</taxon>
    </lineage>
</organism>
<reference evidence="9" key="1">
    <citation type="submission" date="2020-10" db="EMBL/GenBank/DDBJ databases">
        <authorList>
            <person name="Gilroy R."/>
        </authorList>
    </citation>
    <scope>NUCLEOTIDE SEQUENCE</scope>
    <source>
        <strain evidence="9">ChiW13-3771</strain>
    </source>
</reference>
<comment type="similarity">
    <text evidence="1">Belongs to the peptidase S66 family.</text>
</comment>
<reference evidence="9" key="2">
    <citation type="journal article" date="2021" name="PeerJ">
        <title>Extensive microbial diversity within the chicken gut microbiome revealed by metagenomics and culture.</title>
        <authorList>
            <person name="Gilroy R."/>
            <person name="Ravi A."/>
            <person name="Getino M."/>
            <person name="Pursley I."/>
            <person name="Horton D.L."/>
            <person name="Alikhan N.F."/>
            <person name="Baker D."/>
            <person name="Gharbi K."/>
            <person name="Hall N."/>
            <person name="Watson M."/>
            <person name="Adriaenssens E.M."/>
            <person name="Foster-Nyarko E."/>
            <person name="Jarju S."/>
            <person name="Secka A."/>
            <person name="Antonio M."/>
            <person name="Oren A."/>
            <person name="Chaudhuri R.R."/>
            <person name="La Ragione R."/>
            <person name="Hildebrand F."/>
            <person name="Pallen M.J."/>
        </authorList>
    </citation>
    <scope>NUCLEOTIDE SEQUENCE</scope>
    <source>
        <strain evidence="9">ChiW13-3771</strain>
    </source>
</reference>